<dbReference type="GO" id="GO:0008270">
    <property type="term" value="F:zinc ion binding"/>
    <property type="evidence" value="ECO:0007669"/>
    <property type="project" value="UniProtKB-UniRule"/>
</dbReference>
<comment type="function">
    <text evidence="1">Metalloprotease.</text>
</comment>
<dbReference type="Gene3D" id="1.10.10.1940">
    <property type="match status" value="1"/>
</dbReference>
<keyword evidence="7" id="KW-0732">Signal</keyword>
<keyword evidence="4" id="KW-0245">EGF-like domain</keyword>
<accession>A0A915EX42</accession>
<evidence type="ECO:0000256" key="12">
    <source>
        <dbReference type="ARBA" id="ARBA00023157"/>
    </source>
</evidence>
<feature type="region of interest" description="Disordered" evidence="18">
    <location>
        <begin position="1"/>
        <end position="32"/>
    </location>
</feature>
<dbReference type="PANTHER" id="PTHR10127">
    <property type="entry name" value="DISCOIDIN, CUB, EGF, LAMININ , AND ZINC METALLOPROTEASE DOMAIN CONTAINING"/>
    <property type="match status" value="1"/>
</dbReference>
<dbReference type="PRINTS" id="PR00480">
    <property type="entry name" value="ASTACIN"/>
</dbReference>
<keyword evidence="13" id="KW-0325">Glycoprotein</keyword>
<dbReference type="InterPro" id="IPR017050">
    <property type="entry name" value="Metallopeptidase_nem"/>
</dbReference>
<dbReference type="InterPro" id="IPR003582">
    <property type="entry name" value="ShKT_dom"/>
</dbReference>
<keyword evidence="5 16" id="KW-0645">Protease</keyword>
<keyword evidence="10 16" id="KW-0482">Metalloprotease</keyword>
<evidence type="ECO:0000256" key="16">
    <source>
        <dbReference type="PROSITE-ProRule" id="PRU01211"/>
    </source>
</evidence>
<dbReference type="GO" id="GO:0004222">
    <property type="term" value="F:metalloendopeptidase activity"/>
    <property type="evidence" value="ECO:0007669"/>
    <property type="project" value="UniProtKB-UniRule"/>
</dbReference>
<feature type="binding site" evidence="16">
    <location>
        <position position="220"/>
    </location>
    <ligand>
        <name>Zn(2+)</name>
        <dbReference type="ChEBI" id="CHEBI:29105"/>
        <note>catalytic</note>
    </ligand>
</feature>
<organism evidence="21 22">
    <name type="scientific">Ditylenchus dipsaci</name>
    <dbReference type="NCBI Taxonomy" id="166011"/>
    <lineage>
        <taxon>Eukaryota</taxon>
        <taxon>Metazoa</taxon>
        <taxon>Ecdysozoa</taxon>
        <taxon>Nematoda</taxon>
        <taxon>Chromadorea</taxon>
        <taxon>Rhabditida</taxon>
        <taxon>Tylenchina</taxon>
        <taxon>Tylenchomorpha</taxon>
        <taxon>Sphaerularioidea</taxon>
        <taxon>Anguinidae</taxon>
        <taxon>Anguininae</taxon>
        <taxon>Ditylenchus</taxon>
    </lineage>
</organism>
<dbReference type="Pfam" id="PF01549">
    <property type="entry name" value="ShK"/>
    <property type="match status" value="1"/>
</dbReference>
<evidence type="ECO:0000256" key="9">
    <source>
        <dbReference type="ARBA" id="ARBA00022833"/>
    </source>
</evidence>
<evidence type="ECO:0000256" key="13">
    <source>
        <dbReference type="ARBA" id="ARBA00023180"/>
    </source>
</evidence>
<evidence type="ECO:0000256" key="17">
    <source>
        <dbReference type="RuleBase" id="RU361183"/>
    </source>
</evidence>
<feature type="region of interest" description="Disordered" evidence="18">
    <location>
        <begin position="96"/>
        <end position="130"/>
    </location>
</feature>
<dbReference type="PROSITE" id="PS51864">
    <property type="entry name" value="ASTACIN"/>
    <property type="match status" value="1"/>
</dbReference>
<dbReference type="Gene3D" id="3.40.390.10">
    <property type="entry name" value="Collagenase (Catalytic Domain)"/>
    <property type="match status" value="1"/>
</dbReference>
<dbReference type="Pfam" id="PF01400">
    <property type="entry name" value="Astacin"/>
    <property type="match status" value="1"/>
</dbReference>
<comment type="subcellular location">
    <subcellularLocation>
        <location evidence="2 14">Secreted</location>
    </subcellularLocation>
</comment>
<feature type="domain" description="CUB" evidence="19">
    <location>
        <begin position="367"/>
        <end position="484"/>
    </location>
</feature>
<dbReference type="Proteomes" id="UP000887574">
    <property type="component" value="Unplaced"/>
</dbReference>
<dbReference type="PROSITE" id="PS01180">
    <property type="entry name" value="CUB"/>
    <property type="match status" value="1"/>
</dbReference>
<dbReference type="InterPro" id="IPR000859">
    <property type="entry name" value="CUB_dom"/>
</dbReference>
<comment type="cofactor">
    <cofactor evidence="16 17">
        <name>Zn(2+)</name>
        <dbReference type="ChEBI" id="CHEBI:29105"/>
    </cofactor>
    <text evidence="16 17">Binds 1 zinc ion per subunit.</text>
</comment>
<keyword evidence="21" id="KW-1185">Reference proteome</keyword>
<evidence type="ECO:0000256" key="15">
    <source>
        <dbReference type="PROSITE-ProRule" id="PRU00059"/>
    </source>
</evidence>
<evidence type="ECO:0000256" key="2">
    <source>
        <dbReference type="ARBA" id="ARBA00004613"/>
    </source>
</evidence>
<dbReference type="PANTHER" id="PTHR10127:SF780">
    <property type="entry name" value="METALLOENDOPEPTIDASE"/>
    <property type="match status" value="1"/>
</dbReference>
<evidence type="ECO:0000256" key="10">
    <source>
        <dbReference type="ARBA" id="ARBA00023049"/>
    </source>
</evidence>
<comment type="caution">
    <text evidence="15">Lacks conserved residue(s) required for the propagation of feature annotation.</text>
</comment>
<sequence>MTRKKDQQKPSALLGHAMHLERMRREEDGDARMSEGIEGVKMINQPIHDYMYQGDMLLDSYQTAEMMKDLKRTNKEDDFRPKFPPKFQHMPEMIQPKASPNKKYSKFEKKNKEHKRQKRQAQTGRNFPRNQWDPNIPISYYFESSLNNEARRVIRMAVQFWTENTCLSFTENGVGFPRVRFFAGGGCYSQVGKAFHSTEQMISIGRGCEQFGIAAHEIGHTLGFFHGQARNDRDDYVNIVYSNLSPQMATQFAKQSSDNNYNYGIKYDYGSIMHYSDTDSATNRVTMLAKEKIYQHTMGNNVAPSFLDVYEMNIYYKCLDNCPKESKCKNSGYRHPRKCEECICPTGFGGKDCTEISKPENGPPVNCGRTVEAKENFQALTGGVSASTDFGLADRHATCFWHIKAPKGMRVEIRVRSLNGACADGCFYGGTEIKIKDFQRVGARICCRSDIRQLGILFSEGELAIVGAFSQYKKQGFTSCTFSGSFGGAQRRYSNYPLDLGSNSNTVSLPDNPISLTVSSTNINKKSASGTISLQVSNCVDIATNCYTLLHLCENNLYEKLMEKQCKQTCMKCAESTTKENLRAASTSITTAKRAKGVAA</sequence>
<dbReference type="GO" id="GO:0018996">
    <property type="term" value="P:molting cycle, collagen and cuticulin-based cuticle"/>
    <property type="evidence" value="ECO:0007669"/>
    <property type="project" value="InterPro"/>
</dbReference>
<dbReference type="InterPro" id="IPR034035">
    <property type="entry name" value="Astacin-like_dom"/>
</dbReference>
<feature type="active site" evidence="16">
    <location>
        <position position="217"/>
    </location>
</feature>
<evidence type="ECO:0000256" key="6">
    <source>
        <dbReference type="ARBA" id="ARBA00022723"/>
    </source>
</evidence>
<protein>
    <recommendedName>
        <fullName evidence="14">Zinc metalloproteinase</fullName>
    </recommendedName>
</protein>
<evidence type="ECO:0000256" key="7">
    <source>
        <dbReference type="ARBA" id="ARBA00022729"/>
    </source>
</evidence>
<evidence type="ECO:0000259" key="19">
    <source>
        <dbReference type="PROSITE" id="PS01180"/>
    </source>
</evidence>
<dbReference type="InterPro" id="IPR024079">
    <property type="entry name" value="MetalloPept_cat_dom_sf"/>
</dbReference>
<proteinExistence type="predicted"/>
<feature type="compositionally biased region" description="Basic and acidic residues" evidence="18">
    <location>
        <begin position="18"/>
        <end position="32"/>
    </location>
</feature>
<feature type="binding site" evidence="16">
    <location>
        <position position="226"/>
    </location>
    <ligand>
        <name>Zn(2+)</name>
        <dbReference type="ChEBI" id="CHEBI:29105"/>
        <note>catalytic</note>
    </ligand>
</feature>
<evidence type="ECO:0000259" key="20">
    <source>
        <dbReference type="PROSITE" id="PS51864"/>
    </source>
</evidence>
<evidence type="ECO:0000256" key="8">
    <source>
        <dbReference type="ARBA" id="ARBA00022801"/>
    </source>
</evidence>
<evidence type="ECO:0000256" key="3">
    <source>
        <dbReference type="ARBA" id="ARBA00022525"/>
    </source>
</evidence>
<evidence type="ECO:0000256" key="1">
    <source>
        <dbReference type="ARBA" id="ARBA00002657"/>
    </source>
</evidence>
<dbReference type="SUPFAM" id="SSF49854">
    <property type="entry name" value="Spermadhesin, CUB domain"/>
    <property type="match status" value="1"/>
</dbReference>
<dbReference type="SUPFAM" id="SSF55486">
    <property type="entry name" value="Metalloproteases ('zincins'), catalytic domain"/>
    <property type="match status" value="1"/>
</dbReference>
<evidence type="ECO:0000256" key="18">
    <source>
        <dbReference type="SAM" id="MobiDB-lite"/>
    </source>
</evidence>
<dbReference type="InterPro" id="IPR035914">
    <property type="entry name" value="Sperma_CUB_dom_sf"/>
</dbReference>
<feature type="binding site" evidence="16">
    <location>
        <position position="216"/>
    </location>
    <ligand>
        <name>Zn(2+)</name>
        <dbReference type="ChEBI" id="CHEBI:29105"/>
        <note>catalytic</note>
    </ligand>
</feature>
<dbReference type="AlphaFoldDB" id="A0A915EX42"/>
<reference evidence="22" key="1">
    <citation type="submission" date="2022-11" db="UniProtKB">
        <authorList>
            <consortium name="WormBaseParasite"/>
        </authorList>
    </citation>
    <scope>IDENTIFICATION</scope>
</reference>
<dbReference type="InterPro" id="IPR006026">
    <property type="entry name" value="Peptidase_Metallo"/>
</dbReference>
<dbReference type="WBParaSite" id="jg9951">
    <property type="protein sequence ID" value="jg9951"/>
    <property type="gene ID" value="jg9951"/>
</dbReference>
<name>A0A915EX42_9BILA</name>
<dbReference type="GO" id="GO:0006508">
    <property type="term" value="P:proteolysis"/>
    <property type="evidence" value="ECO:0007669"/>
    <property type="project" value="UniProtKB-KW"/>
</dbReference>
<evidence type="ECO:0000313" key="21">
    <source>
        <dbReference type="Proteomes" id="UP000887574"/>
    </source>
</evidence>
<keyword evidence="12" id="KW-1015">Disulfide bond</keyword>
<keyword evidence="11" id="KW-0865">Zymogen</keyword>
<dbReference type="InterPro" id="IPR001506">
    <property type="entry name" value="Peptidase_M12A"/>
</dbReference>
<dbReference type="GO" id="GO:0005576">
    <property type="term" value="C:extracellular region"/>
    <property type="evidence" value="ECO:0007669"/>
    <property type="project" value="UniProtKB-SubCell"/>
</dbReference>
<dbReference type="CDD" id="cd04280">
    <property type="entry name" value="ZnMc_astacin_like"/>
    <property type="match status" value="1"/>
</dbReference>
<evidence type="ECO:0000256" key="4">
    <source>
        <dbReference type="ARBA" id="ARBA00022536"/>
    </source>
</evidence>
<evidence type="ECO:0000256" key="14">
    <source>
        <dbReference type="PIRNR" id="PIRNR036365"/>
    </source>
</evidence>
<evidence type="ECO:0000256" key="11">
    <source>
        <dbReference type="ARBA" id="ARBA00023145"/>
    </source>
</evidence>
<dbReference type="PIRSF" id="PIRSF036365">
    <property type="entry name" value="Astacin_nematoda"/>
    <property type="match status" value="1"/>
</dbReference>
<dbReference type="SMART" id="SM00235">
    <property type="entry name" value="ZnMc"/>
    <property type="match status" value="1"/>
</dbReference>
<keyword evidence="6 16" id="KW-0479">Metal-binding</keyword>
<keyword evidence="3 14" id="KW-0964">Secreted</keyword>
<feature type="domain" description="Peptidase M12A" evidence="20">
    <location>
        <begin position="120"/>
        <end position="323"/>
    </location>
</feature>
<feature type="compositionally biased region" description="Polar residues" evidence="18">
    <location>
        <begin position="121"/>
        <end position="130"/>
    </location>
</feature>
<evidence type="ECO:0000256" key="5">
    <source>
        <dbReference type="ARBA" id="ARBA00022670"/>
    </source>
</evidence>
<keyword evidence="9 16" id="KW-0862">Zinc</keyword>
<keyword evidence="8 16" id="KW-0378">Hydrolase</keyword>
<evidence type="ECO:0000313" key="22">
    <source>
        <dbReference type="WBParaSite" id="jg9951"/>
    </source>
</evidence>